<proteinExistence type="predicted"/>
<dbReference type="Proteomes" id="UP001596353">
    <property type="component" value="Unassembled WGS sequence"/>
</dbReference>
<keyword evidence="2" id="KW-1185">Reference proteome</keyword>
<name>A0ABW2B0Y4_9RHOB</name>
<dbReference type="InterPro" id="IPR016181">
    <property type="entry name" value="Acyl_CoA_acyltransferase"/>
</dbReference>
<accession>A0ABW2B0Y4</accession>
<evidence type="ECO:0000313" key="1">
    <source>
        <dbReference type="EMBL" id="MFC6758654.1"/>
    </source>
</evidence>
<reference evidence="2" key="1">
    <citation type="journal article" date="2019" name="Int. J. Syst. Evol. Microbiol.">
        <title>The Global Catalogue of Microorganisms (GCM) 10K type strain sequencing project: providing services to taxonomists for standard genome sequencing and annotation.</title>
        <authorList>
            <consortium name="The Broad Institute Genomics Platform"/>
            <consortium name="The Broad Institute Genome Sequencing Center for Infectious Disease"/>
            <person name="Wu L."/>
            <person name="Ma J."/>
        </authorList>
    </citation>
    <scope>NUCLEOTIDE SEQUENCE [LARGE SCALE GENOMIC DNA]</scope>
    <source>
        <strain evidence="2">CCUG 66188</strain>
    </source>
</reference>
<evidence type="ECO:0008006" key="3">
    <source>
        <dbReference type="Google" id="ProtNLM"/>
    </source>
</evidence>
<comment type="caution">
    <text evidence="1">The sequence shown here is derived from an EMBL/GenBank/DDBJ whole genome shotgun (WGS) entry which is preliminary data.</text>
</comment>
<protein>
    <recommendedName>
        <fullName evidence="3">N-acetyltransferase domain-containing protein</fullName>
    </recommendedName>
</protein>
<dbReference type="EMBL" id="JBHSWG010000001">
    <property type="protein sequence ID" value="MFC6758654.1"/>
    <property type="molecule type" value="Genomic_DNA"/>
</dbReference>
<gene>
    <name evidence="1" type="ORF">ACFQFQ_02710</name>
</gene>
<sequence length="337" mass="36819">MSLAIRPAKLRDLDAVSELLLADAEARHALDPDLWRLDQAARDKIRSTVKAAMEAAQPPFRQQWLIAEDGGKAIGVAHTILLPVPPIYAGAFGPPGLIMEDCFVVPDAPAETRRALFRAAEADLIEAGAVILLASGVEGGDWQETYAAQGYDRLTAYFAKSGLRGQIAGAKVRKATGGDIPGIVRASALHRRVLDNIHHLFWQPHEEADARFGSWMRRSLSLEDRDMFVSEDEGGIRGYAISQPATALHFPAAHDISDVGVIDDFFHDAFEDRQMRASSGPEAAALFSAAEAARAERGDRAILVVCPARWQSKINLLEQQGYRNAITWHIRMLVSPA</sequence>
<dbReference type="SUPFAM" id="SSF55729">
    <property type="entry name" value="Acyl-CoA N-acyltransferases (Nat)"/>
    <property type="match status" value="1"/>
</dbReference>
<evidence type="ECO:0000313" key="2">
    <source>
        <dbReference type="Proteomes" id="UP001596353"/>
    </source>
</evidence>
<dbReference type="Gene3D" id="3.40.630.30">
    <property type="match status" value="2"/>
</dbReference>
<organism evidence="1 2">
    <name type="scientific">Sulfitobacter porphyrae</name>
    <dbReference type="NCBI Taxonomy" id="1246864"/>
    <lineage>
        <taxon>Bacteria</taxon>
        <taxon>Pseudomonadati</taxon>
        <taxon>Pseudomonadota</taxon>
        <taxon>Alphaproteobacteria</taxon>
        <taxon>Rhodobacterales</taxon>
        <taxon>Roseobacteraceae</taxon>
        <taxon>Sulfitobacter</taxon>
    </lineage>
</organism>